<dbReference type="RefSeq" id="WP_067977336.1">
    <property type="nucleotide sequence ID" value="NZ_CP014163.1"/>
</dbReference>
<dbReference type="EMBL" id="CP014163">
    <property type="protein sequence ID" value="AMB98677.1"/>
    <property type="molecule type" value="Genomic_DNA"/>
</dbReference>
<protein>
    <submittedName>
        <fullName evidence="1">Uncharacterized protein</fullName>
    </submittedName>
</protein>
<dbReference type="KEGG" id="auh:AWM75_01110"/>
<dbReference type="Gene3D" id="3.40.50.150">
    <property type="entry name" value="Vaccinia Virus protein VP39"/>
    <property type="match status" value="1"/>
</dbReference>
<accession>A0A0X8FL79</accession>
<reference evidence="2" key="2">
    <citation type="submission" date="2016-01" db="EMBL/GenBank/DDBJ databases">
        <title>Six Aerococcus type strain genome sequencing and assembly using PacBio and Illumina Hiseq.</title>
        <authorList>
            <person name="Carkaci D."/>
            <person name="Dargis R."/>
            <person name="Nielsen X.C."/>
            <person name="Skovgaard O."/>
            <person name="Fuursted K."/>
            <person name="Christensen J.J."/>
        </authorList>
    </citation>
    <scope>NUCLEOTIDE SEQUENCE [LARGE SCALE GENOMIC DNA]</scope>
    <source>
        <strain evidence="2">CCUG42038B</strain>
    </source>
</reference>
<reference evidence="1 2" key="1">
    <citation type="journal article" date="2016" name="Genome Announc.">
        <title>Complete Genome Sequences of Aerococcus christensenii CCUG 28831T, Aerococcus sanguinicola CCUG 43001T, Aerococcus urinae CCUG 36881T, Aerococcus urinaeequi CCUG 28094T, Aerococcus urinaehominis CCUG 42038 BT, and Aerococcus viridans CCUG 4311T.</title>
        <authorList>
            <person name="Carkaci D."/>
            <person name="Dargis R."/>
            <person name="Nielsen X.C."/>
            <person name="Skovgaard O."/>
            <person name="Fuursted K."/>
            <person name="Christensen J.J."/>
        </authorList>
    </citation>
    <scope>NUCLEOTIDE SEQUENCE [LARGE SCALE GENOMIC DNA]</scope>
    <source>
        <strain evidence="1 2">CCUG42038B</strain>
    </source>
</reference>
<gene>
    <name evidence="1" type="ORF">AWM75_01110</name>
</gene>
<dbReference type="OrthoDB" id="9780095at2"/>
<sequence length="206" mass="24052">MQALNHFMVNRHWDKRLGIDTRGYIDLPKKHQDLGTRTESTDYLVLEEIFTSYQPGANSHLVDFGCGKGRVLFYIHYKFGIPATGIEINPITLDALAGNLVGYQRKMGGQLAIDYFAGDGREYQIKSQQNLFYFFNPFSLPVFQRVLFNIQTSYWQSPRPIDMLVYYPLEEIQDWLNQQDWLMIKDIINLKTGSDPEDYVVIYQFV</sequence>
<evidence type="ECO:0000313" key="2">
    <source>
        <dbReference type="Proteomes" id="UP000062260"/>
    </source>
</evidence>
<dbReference type="AlphaFoldDB" id="A0A0X8FL79"/>
<name>A0A0X8FL79_9LACT</name>
<evidence type="ECO:0000313" key="1">
    <source>
        <dbReference type="EMBL" id="AMB98677.1"/>
    </source>
</evidence>
<organism evidence="1 2">
    <name type="scientific">Aerococcus urinaehominis</name>
    <dbReference type="NCBI Taxonomy" id="128944"/>
    <lineage>
        <taxon>Bacteria</taxon>
        <taxon>Bacillati</taxon>
        <taxon>Bacillota</taxon>
        <taxon>Bacilli</taxon>
        <taxon>Lactobacillales</taxon>
        <taxon>Aerococcaceae</taxon>
        <taxon>Aerococcus</taxon>
    </lineage>
</organism>
<proteinExistence type="predicted"/>
<keyword evidence="2" id="KW-1185">Reference proteome</keyword>
<dbReference type="STRING" id="128944.AWM75_01110"/>
<dbReference type="Proteomes" id="UP000062260">
    <property type="component" value="Chromosome"/>
</dbReference>
<dbReference type="SUPFAM" id="SSF53335">
    <property type="entry name" value="S-adenosyl-L-methionine-dependent methyltransferases"/>
    <property type="match status" value="1"/>
</dbReference>
<dbReference type="InterPro" id="IPR029063">
    <property type="entry name" value="SAM-dependent_MTases_sf"/>
</dbReference>